<dbReference type="OrthoDB" id="9796770at2"/>
<name>A0A418M8E8_9BACT</name>
<dbReference type="RefSeq" id="WP_119668549.1">
    <property type="nucleotide sequence ID" value="NZ_QXED01000004.1"/>
</dbReference>
<evidence type="ECO:0000256" key="2">
    <source>
        <dbReference type="ARBA" id="ARBA00022801"/>
    </source>
</evidence>
<keyword evidence="2 4" id="KW-0378">Hydrolase</keyword>
<comment type="similarity">
    <text evidence="1">Belongs to the peptidase S33 family.</text>
</comment>
<dbReference type="AlphaFoldDB" id="A0A418M8E8"/>
<accession>A0A418M8E8</accession>
<dbReference type="PRINTS" id="PR00793">
    <property type="entry name" value="PROAMNOPTASE"/>
</dbReference>
<dbReference type="Pfam" id="PF00561">
    <property type="entry name" value="Abhydrolase_1"/>
    <property type="match status" value="1"/>
</dbReference>
<dbReference type="GO" id="GO:0006508">
    <property type="term" value="P:proteolysis"/>
    <property type="evidence" value="ECO:0007669"/>
    <property type="project" value="InterPro"/>
</dbReference>
<evidence type="ECO:0000313" key="4">
    <source>
        <dbReference type="EMBL" id="RIV22364.1"/>
    </source>
</evidence>
<organism evidence="4 5">
    <name type="scientific">Fibrisoma montanum</name>
    <dbReference type="NCBI Taxonomy" id="2305895"/>
    <lineage>
        <taxon>Bacteria</taxon>
        <taxon>Pseudomonadati</taxon>
        <taxon>Bacteroidota</taxon>
        <taxon>Cytophagia</taxon>
        <taxon>Cytophagales</taxon>
        <taxon>Spirosomataceae</taxon>
        <taxon>Fibrisoma</taxon>
    </lineage>
</organism>
<dbReference type="EMBL" id="QXED01000004">
    <property type="protein sequence ID" value="RIV22364.1"/>
    <property type="molecule type" value="Genomic_DNA"/>
</dbReference>
<dbReference type="Gene3D" id="3.40.50.1820">
    <property type="entry name" value="alpha/beta hydrolase"/>
    <property type="match status" value="1"/>
</dbReference>
<evidence type="ECO:0000256" key="1">
    <source>
        <dbReference type="ARBA" id="ARBA00010088"/>
    </source>
</evidence>
<proteinExistence type="inferred from homology"/>
<keyword evidence="5" id="KW-1185">Reference proteome</keyword>
<gene>
    <name evidence="4" type="ORF">DYU11_15195</name>
</gene>
<sequence length="283" mass="32291">MKTIRFGLLTLLVSFQVLRGYGQERFVTGNPALAYWQLGNKAETVIVLHGGPAVQHEYLRPEFDALSKVARVVFYDQRGCGKSQRAASYLWQDHINDLKRIIEHVAKNKKVFLAGSSWGSTLAMIYAYKHPEDVKGLILNGTYRWEGVEGTYQRKLKYATYPSHQLQLYEQQIVNQVNEEGQLTENVTHIFKSIENVGGTVKEETRESFITAPRIDSLRNVTVPVLIFNGSRDCGIDQGHIYAALFPNAELYTINGACHDPWFSNLELFFTICEDFIRYTSQK</sequence>
<reference evidence="4 5" key="1">
    <citation type="submission" date="2018-08" db="EMBL/GenBank/DDBJ databases">
        <title>Fibrisoma montanum sp. nov., isolated from Danxia mountain soil.</title>
        <authorList>
            <person name="Huang Y."/>
        </authorList>
    </citation>
    <scope>NUCLEOTIDE SEQUENCE [LARGE SCALE GENOMIC DNA]</scope>
    <source>
        <strain evidence="4 5">HYT19</strain>
    </source>
</reference>
<dbReference type="InterPro" id="IPR050266">
    <property type="entry name" value="AB_hydrolase_sf"/>
</dbReference>
<dbReference type="InterPro" id="IPR029058">
    <property type="entry name" value="AB_hydrolase_fold"/>
</dbReference>
<feature type="domain" description="AB hydrolase-1" evidence="3">
    <location>
        <begin position="44"/>
        <end position="261"/>
    </location>
</feature>
<evidence type="ECO:0000313" key="5">
    <source>
        <dbReference type="Proteomes" id="UP000283523"/>
    </source>
</evidence>
<dbReference type="GO" id="GO:0016020">
    <property type="term" value="C:membrane"/>
    <property type="evidence" value="ECO:0007669"/>
    <property type="project" value="TreeGrafter"/>
</dbReference>
<dbReference type="InterPro" id="IPR002410">
    <property type="entry name" value="Peptidase_S33"/>
</dbReference>
<dbReference type="PANTHER" id="PTHR43798">
    <property type="entry name" value="MONOACYLGLYCEROL LIPASE"/>
    <property type="match status" value="1"/>
</dbReference>
<dbReference type="SUPFAM" id="SSF53474">
    <property type="entry name" value="alpha/beta-Hydrolases"/>
    <property type="match status" value="1"/>
</dbReference>
<comment type="caution">
    <text evidence="4">The sequence shown here is derived from an EMBL/GenBank/DDBJ whole genome shotgun (WGS) entry which is preliminary data.</text>
</comment>
<dbReference type="Proteomes" id="UP000283523">
    <property type="component" value="Unassembled WGS sequence"/>
</dbReference>
<evidence type="ECO:0000259" key="3">
    <source>
        <dbReference type="Pfam" id="PF00561"/>
    </source>
</evidence>
<protein>
    <submittedName>
        <fullName evidence="4">Alpha/beta hydrolase</fullName>
    </submittedName>
</protein>
<dbReference type="PANTHER" id="PTHR43798:SF33">
    <property type="entry name" value="HYDROLASE, PUTATIVE (AFU_ORTHOLOGUE AFUA_2G14860)-RELATED"/>
    <property type="match status" value="1"/>
</dbReference>
<dbReference type="GO" id="GO:0008233">
    <property type="term" value="F:peptidase activity"/>
    <property type="evidence" value="ECO:0007669"/>
    <property type="project" value="InterPro"/>
</dbReference>
<dbReference type="InterPro" id="IPR000073">
    <property type="entry name" value="AB_hydrolase_1"/>
</dbReference>